<sequence>MSTLIRASESNFEKGEESNSKPTHGSERSNNETALSDGESTGEHPNSRKLHTQTVCMVPPSVYTNVWDAITKARTELRDPGLFRWPPHANILYPFYDVKPKTEKEFDMDVIDKLGLAVKSIEPFEICLDSFGTFGGNNRGVLFLYPRSFRRVDQKSFETENKETEEEESLIELQSVLQDHLPECNDQKKNGTYTPHITLSHFKNLEDALEGKDKIEKWWEPLSFTVNEIYLLKRVRDDGQFKILATLPLGKDGTDIILHDPCVVFPGMPLEEEDWVREERMALKARRNGKGRWGKRKSRRRKKKGPVDRGPSKSRDTPEEIARKRAERAAKRERLAKEAAAIEAAAIEAAILGTNMEEKEL</sequence>
<dbReference type="Proteomes" id="UP001054902">
    <property type="component" value="Unassembled WGS sequence"/>
</dbReference>
<accession>A0AAD3CM59</accession>
<comment type="caution">
    <text evidence="2">The sequence shown here is derived from an EMBL/GenBank/DDBJ whole genome shotgun (WGS) entry which is preliminary data.</text>
</comment>
<dbReference type="AlphaFoldDB" id="A0AAD3CM59"/>
<evidence type="ECO:0000313" key="3">
    <source>
        <dbReference type="Proteomes" id="UP001054902"/>
    </source>
</evidence>
<dbReference type="InterPro" id="IPR009097">
    <property type="entry name" value="Cyclic_Pdiesterase"/>
</dbReference>
<dbReference type="PANTHER" id="PTHR37474">
    <property type="entry name" value="RNA LIGASE/CYCLIC NUCLEOTIDE PHOSPHODIESTERASE"/>
    <property type="match status" value="1"/>
</dbReference>
<feature type="compositionally biased region" description="Basic and acidic residues" evidence="1">
    <location>
        <begin position="305"/>
        <end position="332"/>
    </location>
</feature>
<name>A0AAD3CM59_9STRA</name>
<dbReference type="PANTHER" id="PTHR37474:SF1">
    <property type="entry name" value="2'-5' RNA LIGASE FAMILY PROTEIN"/>
    <property type="match status" value="1"/>
</dbReference>
<evidence type="ECO:0000256" key="1">
    <source>
        <dbReference type="SAM" id="MobiDB-lite"/>
    </source>
</evidence>
<dbReference type="EMBL" id="BLLK01000027">
    <property type="protein sequence ID" value="GFH48204.1"/>
    <property type="molecule type" value="Genomic_DNA"/>
</dbReference>
<gene>
    <name evidence="2" type="ORF">CTEN210_04680</name>
</gene>
<protein>
    <submittedName>
        <fullName evidence="2">Uncharacterized protein</fullName>
    </submittedName>
</protein>
<evidence type="ECO:0000313" key="2">
    <source>
        <dbReference type="EMBL" id="GFH48204.1"/>
    </source>
</evidence>
<proteinExistence type="predicted"/>
<feature type="compositionally biased region" description="Basic residues" evidence="1">
    <location>
        <begin position="286"/>
        <end position="304"/>
    </location>
</feature>
<reference evidence="2 3" key="1">
    <citation type="journal article" date="2021" name="Sci. Rep.">
        <title>The genome of the diatom Chaetoceros tenuissimus carries an ancient integrated fragment of an extant virus.</title>
        <authorList>
            <person name="Hongo Y."/>
            <person name="Kimura K."/>
            <person name="Takaki Y."/>
            <person name="Yoshida Y."/>
            <person name="Baba S."/>
            <person name="Kobayashi G."/>
            <person name="Nagasaki K."/>
            <person name="Hano T."/>
            <person name="Tomaru Y."/>
        </authorList>
    </citation>
    <scope>NUCLEOTIDE SEQUENCE [LARGE SCALE GENOMIC DNA]</scope>
    <source>
        <strain evidence="2 3">NIES-3715</strain>
    </source>
</reference>
<dbReference type="Gene3D" id="3.90.1140.10">
    <property type="entry name" value="Cyclic phosphodiesterase"/>
    <property type="match status" value="1"/>
</dbReference>
<organism evidence="2 3">
    <name type="scientific">Chaetoceros tenuissimus</name>
    <dbReference type="NCBI Taxonomy" id="426638"/>
    <lineage>
        <taxon>Eukaryota</taxon>
        <taxon>Sar</taxon>
        <taxon>Stramenopiles</taxon>
        <taxon>Ochrophyta</taxon>
        <taxon>Bacillariophyta</taxon>
        <taxon>Coscinodiscophyceae</taxon>
        <taxon>Chaetocerotophycidae</taxon>
        <taxon>Chaetocerotales</taxon>
        <taxon>Chaetocerotaceae</taxon>
        <taxon>Chaetoceros</taxon>
    </lineage>
</organism>
<dbReference type="Pfam" id="PF13563">
    <property type="entry name" value="2_5_RNA_ligase2"/>
    <property type="match status" value="1"/>
</dbReference>
<feature type="region of interest" description="Disordered" evidence="1">
    <location>
        <begin position="1"/>
        <end position="53"/>
    </location>
</feature>
<keyword evidence="3" id="KW-1185">Reference proteome</keyword>
<dbReference type="SUPFAM" id="SSF55144">
    <property type="entry name" value="LigT-like"/>
    <property type="match status" value="1"/>
</dbReference>
<feature type="region of interest" description="Disordered" evidence="1">
    <location>
        <begin position="286"/>
        <end position="332"/>
    </location>
</feature>
<feature type="compositionally biased region" description="Basic and acidic residues" evidence="1">
    <location>
        <begin position="11"/>
        <end position="30"/>
    </location>
</feature>
<feature type="compositionally biased region" description="Polar residues" evidence="1">
    <location>
        <begin position="1"/>
        <end position="10"/>
    </location>
</feature>